<reference evidence="8 9" key="1">
    <citation type="journal article" date="2015" name="Genome Announc.">
        <title>Expanding the biotechnology potential of lactobacilli through comparative genomics of 213 strains and associated genera.</title>
        <authorList>
            <person name="Sun Z."/>
            <person name="Harris H.M."/>
            <person name="McCann A."/>
            <person name="Guo C."/>
            <person name="Argimon S."/>
            <person name="Zhang W."/>
            <person name="Yang X."/>
            <person name="Jeffery I.B."/>
            <person name="Cooney J.C."/>
            <person name="Kagawa T.F."/>
            <person name="Liu W."/>
            <person name="Song Y."/>
            <person name="Salvetti E."/>
            <person name="Wrobel A."/>
            <person name="Rasinkangas P."/>
            <person name="Parkhill J."/>
            <person name="Rea M.C."/>
            <person name="O'Sullivan O."/>
            <person name="Ritari J."/>
            <person name="Douillard F.P."/>
            <person name="Paul Ross R."/>
            <person name="Yang R."/>
            <person name="Briner A.E."/>
            <person name="Felis G.E."/>
            <person name="de Vos W.M."/>
            <person name="Barrangou R."/>
            <person name="Klaenhammer T.R."/>
            <person name="Caufield P.W."/>
            <person name="Cui Y."/>
            <person name="Zhang H."/>
            <person name="O'Toole P.W."/>
        </authorList>
    </citation>
    <scope>NUCLEOTIDE SEQUENCE [LARGE SCALE GENOMIC DNA]</scope>
    <source>
        <strain evidence="8 9">DSM 18001</strain>
    </source>
</reference>
<evidence type="ECO:0000256" key="6">
    <source>
        <dbReference type="ARBA" id="ARBA00023310"/>
    </source>
</evidence>
<dbReference type="EMBL" id="JQBX01000006">
    <property type="protein sequence ID" value="KRN94303.1"/>
    <property type="molecule type" value="Genomic_DNA"/>
</dbReference>
<keyword evidence="7" id="KW-1003">Cell membrane</keyword>
<keyword evidence="2 7" id="KW-0813">Transport</keyword>
<keyword evidence="3 7" id="KW-0375">Hydrogen ion transport</keyword>
<comment type="similarity">
    <text evidence="7">Belongs to the ATPase delta chain family.</text>
</comment>
<evidence type="ECO:0000256" key="1">
    <source>
        <dbReference type="ARBA" id="ARBA00004370"/>
    </source>
</evidence>
<keyword evidence="5 7" id="KW-0472">Membrane</keyword>
<dbReference type="HAMAP" id="MF_01416">
    <property type="entry name" value="ATP_synth_delta_bact"/>
    <property type="match status" value="1"/>
</dbReference>
<dbReference type="PRINTS" id="PR00125">
    <property type="entry name" value="ATPASEDELTA"/>
</dbReference>
<dbReference type="GO" id="GO:0045259">
    <property type="term" value="C:proton-transporting ATP synthase complex"/>
    <property type="evidence" value="ECO:0007669"/>
    <property type="project" value="UniProtKB-KW"/>
</dbReference>
<keyword evidence="6 7" id="KW-0066">ATP synthesis</keyword>
<dbReference type="GO" id="GO:0005886">
    <property type="term" value="C:plasma membrane"/>
    <property type="evidence" value="ECO:0007669"/>
    <property type="project" value="UniProtKB-SubCell"/>
</dbReference>
<organism evidence="8 9">
    <name type="scientific">Pediococcus stilesii</name>
    <dbReference type="NCBI Taxonomy" id="331679"/>
    <lineage>
        <taxon>Bacteria</taxon>
        <taxon>Bacillati</taxon>
        <taxon>Bacillota</taxon>
        <taxon>Bacilli</taxon>
        <taxon>Lactobacillales</taxon>
        <taxon>Lactobacillaceae</taxon>
        <taxon>Pediococcus</taxon>
    </lineage>
</organism>
<dbReference type="PANTHER" id="PTHR11910">
    <property type="entry name" value="ATP SYNTHASE DELTA CHAIN"/>
    <property type="match status" value="1"/>
</dbReference>
<evidence type="ECO:0000256" key="7">
    <source>
        <dbReference type="HAMAP-Rule" id="MF_01416"/>
    </source>
</evidence>
<dbReference type="STRING" id="331679.IV81_GL001483"/>
<dbReference type="SUPFAM" id="SSF47928">
    <property type="entry name" value="N-terminal domain of the delta subunit of the F1F0-ATP synthase"/>
    <property type="match status" value="1"/>
</dbReference>
<keyword evidence="7" id="KW-0139">CF(1)</keyword>
<evidence type="ECO:0000313" key="8">
    <source>
        <dbReference type="EMBL" id="KRN94303.1"/>
    </source>
</evidence>
<proteinExistence type="inferred from homology"/>
<evidence type="ECO:0000256" key="5">
    <source>
        <dbReference type="ARBA" id="ARBA00023136"/>
    </source>
</evidence>
<accession>A0A0R2KXM1</accession>
<dbReference type="AlphaFoldDB" id="A0A0R2KXM1"/>
<dbReference type="InterPro" id="IPR026015">
    <property type="entry name" value="ATP_synth_OSCP/delta_N_sf"/>
</dbReference>
<keyword evidence="9" id="KW-1185">Reference proteome</keyword>
<gene>
    <name evidence="7" type="primary">atpH</name>
    <name evidence="8" type="ORF">IV81_GL001483</name>
</gene>
<sequence>MSLDKTTIAKRYAKALFEIVSENGQLEETRSELNQIRNVFTDNKGLGKILTDKGLEQTHKQGIIDILVKDASTSVQNLIKMTFDYGRMDDLTAIIDEFNDMCDLSEQLVRARVISAIPLSDEQLNRMADNFAHRLNVKKVILDSEVDDSIIGGAIIKTDSLIYDGSIQTQINQIRQRLIG</sequence>
<dbReference type="NCBIfam" id="TIGR01145">
    <property type="entry name" value="ATP_synt_delta"/>
    <property type="match status" value="1"/>
</dbReference>
<evidence type="ECO:0000256" key="3">
    <source>
        <dbReference type="ARBA" id="ARBA00022781"/>
    </source>
</evidence>
<dbReference type="Proteomes" id="UP000051859">
    <property type="component" value="Unassembled WGS sequence"/>
</dbReference>
<protein>
    <recommendedName>
        <fullName evidence="7">ATP synthase subunit delta</fullName>
    </recommendedName>
    <alternativeName>
        <fullName evidence="7">ATP synthase F(1) sector subunit delta</fullName>
    </alternativeName>
    <alternativeName>
        <fullName evidence="7">F-type ATPase subunit delta</fullName>
        <shortName evidence="7">F-ATPase subunit delta</shortName>
    </alternativeName>
</protein>
<dbReference type="GO" id="GO:0046933">
    <property type="term" value="F:proton-transporting ATP synthase activity, rotational mechanism"/>
    <property type="evidence" value="ECO:0007669"/>
    <property type="project" value="UniProtKB-UniRule"/>
</dbReference>
<dbReference type="PATRIC" id="fig|331679.3.peg.1517"/>
<dbReference type="Pfam" id="PF00213">
    <property type="entry name" value="OSCP"/>
    <property type="match status" value="1"/>
</dbReference>
<keyword evidence="4 7" id="KW-0406">Ion transport</keyword>
<comment type="function">
    <text evidence="7">This protein is part of the stalk that links CF(0) to CF(1). It either transmits conformational changes from CF(0) to CF(1) or is implicated in proton conduction.</text>
</comment>
<evidence type="ECO:0000256" key="4">
    <source>
        <dbReference type="ARBA" id="ARBA00023065"/>
    </source>
</evidence>
<dbReference type="RefSeq" id="WP_057802416.1">
    <property type="nucleotide sequence ID" value="NZ_JQBX01000006.1"/>
</dbReference>
<evidence type="ECO:0000256" key="2">
    <source>
        <dbReference type="ARBA" id="ARBA00022448"/>
    </source>
</evidence>
<comment type="function">
    <text evidence="7">F(1)F(0) ATP synthase produces ATP from ADP in the presence of a proton or sodium gradient. F-type ATPases consist of two structural domains, F(1) containing the extramembraneous catalytic core and F(0) containing the membrane proton channel, linked together by a central stalk and a peripheral stalk. During catalysis, ATP synthesis in the catalytic domain of F(1) is coupled via a rotary mechanism of the central stalk subunits to proton translocation.</text>
</comment>
<dbReference type="InterPro" id="IPR000711">
    <property type="entry name" value="ATPase_OSCP/dsu"/>
</dbReference>
<dbReference type="Gene3D" id="1.10.520.20">
    <property type="entry name" value="N-terminal domain of the delta subunit of the F1F0-ATP synthase"/>
    <property type="match status" value="1"/>
</dbReference>
<comment type="caution">
    <text evidence="8">The sequence shown here is derived from an EMBL/GenBank/DDBJ whole genome shotgun (WGS) entry which is preliminary data.</text>
</comment>
<name>A0A0R2KXM1_9LACO</name>
<evidence type="ECO:0000313" key="9">
    <source>
        <dbReference type="Proteomes" id="UP000051859"/>
    </source>
</evidence>
<comment type="subcellular location">
    <subcellularLocation>
        <location evidence="7">Cell membrane</location>
        <topology evidence="7">Peripheral membrane protein</topology>
    </subcellularLocation>
    <subcellularLocation>
        <location evidence="1">Membrane</location>
    </subcellularLocation>
</comment>